<keyword evidence="4 10" id="KW-0812">Transmembrane</keyword>
<evidence type="ECO:0000313" key="14">
    <source>
        <dbReference type="EMBL" id="BEQ14161.1"/>
    </source>
</evidence>
<evidence type="ECO:0000256" key="1">
    <source>
        <dbReference type="ARBA" id="ARBA00004571"/>
    </source>
</evidence>
<evidence type="ECO:0000256" key="3">
    <source>
        <dbReference type="ARBA" id="ARBA00022452"/>
    </source>
</evidence>
<evidence type="ECO:0000259" key="12">
    <source>
        <dbReference type="Pfam" id="PF00593"/>
    </source>
</evidence>
<dbReference type="InterPro" id="IPR000531">
    <property type="entry name" value="Beta-barrel_TonB"/>
</dbReference>
<accession>A0AAU9EAJ6</accession>
<evidence type="ECO:0000256" key="4">
    <source>
        <dbReference type="ARBA" id="ARBA00022692"/>
    </source>
</evidence>
<keyword evidence="9 10" id="KW-0998">Cell outer membrane</keyword>
<keyword evidence="8 14" id="KW-0675">Receptor</keyword>
<evidence type="ECO:0000256" key="5">
    <source>
        <dbReference type="ARBA" id="ARBA00022729"/>
    </source>
</evidence>
<feature type="domain" description="TonB-dependent receptor-like beta-barrel" evidence="12">
    <location>
        <begin position="266"/>
        <end position="655"/>
    </location>
</feature>
<dbReference type="PROSITE" id="PS01156">
    <property type="entry name" value="TONB_DEPENDENT_REC_2"/>
    <property type="match status" value="1"/>
</dbReference>
<keyword evidence="2 10" id="KW-0813">Transport</keyword>
<reference evidence="15" key="1">
    <citation type="journal article" date="2023" name="Arch. Microbiol.">
        <title>Desulfoferula mesophilus gen. nov. sp. nov., a mesophilic sulfate-reducing bacterium isolated from a brackish lake sediment.</title>
        <authorList>
            <person name="Watanabe T."/>
            <person name="Yabe T."/>
            <person name="Tsuji J.M."/>
            <person name="Fukui M."/>
        </authorList>
    </citation>
    <scope>NUCLEOTIDE SEQUENCE [LARGE SCALE GENOMIC DNA]</scope>
    <source>
        <strain evidence="15">12FAK</strain>
    </source>
</reference>
<sequence>MVLAMVCPALAEEDKTQETAKDYQVYELGEVVVSGKNDAVNQTTDVSSITAEEISEAHALTVPQALSYVPGVTVTTGRKNEPEIRIRGMNQQEALILIDGVPYYETNYGKLNLEQLSTEMIARIDVIKGASSVLYGSNAMAGVINIITKKQGIKASVSATAEVGNDGAYHLSASHGNSLGKFKYWINVNQREADGWELSDDFTPKEGTTVYKPGKTVKEIIQDEGERLNSGYKQTSVWFKAGVDVAKDSAYYLSAYYIDSNWGMPPSTISNTVFPYPPAFSQYGTMGEYQDWGLDLSGEQAITDTFSLRGKLFYHNHQDEYDSFYDKSYGQLISTSTYKDYLAGGSLLGDWQIVPEDTLRFSIHYRGDNHQERDDDYLPYAESMSYTGSLGLQNDWTVWDKFVIVAGISYDWFDVTEAQAVNTDKKGNYTDTEDLTTPSISDSFNPMVGATYTFTDQTRLFGSVARKTRFPTLQQLYSSKGGNPYLDPQSSIDWTLGVARPFGNVFCGEFSVFYNDISDRISRDGPYDDSIYRNYSKVHIYGFEVIAEWTPLQDLLFRVGYTYLQAEDKSDGAVTDDVLRAPQNKVDLKIQYIIPEIRTKLDFIGLYMGSQFDQLPTPTDPNAQVLETSGYFLANFKATQPLWEHFDLFGYVSNIFDKDYEYESGFPGQGRAFWVGIKASF</sequence>
<protein>
    <submittedName>
        <fullName evidence="14">TonB-dependent receptor</fullName>
    </submittedName>
</protein>
<dbReference type="GO" id="GO:0044718">
    <property type="term" value="P:siderophore transmembrane transport"/>
    <property type="evidence" value="ECO:0007669"/>
    <property type="project" value="TreeGrafter"/>
</dbReference>
<comment type="similarity">
    <text evidence="10 11">Belongs to the TonB-dependent receptor family.</text>
</comment>
<gene>
    <name evidence="14" type="ORF">FAK_12270</name>
</gene>
<dbReference type="GO" id="GO:0015344">
    <property type="term" value="F:siderophore uptake transmembrane transporter activity"/>
    <property type="evidence" value="ECO:0007669"/>
    <property type="project" value="TreeGrafter"/>
</dbReference>
<dbReference type="InterPro" id="IPR037066">
    <property type="entry name" value="Plug_dom_sf"/>
</dbReference>
<dbReference type="AlphaFoldDB" id="A0AAU9EAJ6"/>
<dbReference type="PANTHER" id="PTHR30069:SF29">
    <property type="entry name" value="HEMOGLOBIN AND HEMOGLOBIN-HAPTOGLOBIN-BINDING PROTEIN 1-RELATED"/>
    <property type="match status" value="1"/>
</dbReference>
<evidence type="ECO:0000256" key="6">
    <source>
        <dbReference type="ARBA" id="ARBA00023077"/>
    </source>
</evidence>
<dbReference type="InterPro" id="IPR036942">
    <property type="entry name" value="Beta-barrel_TonB_sf"/>
</dbReference>
<dbReference type="InterPro" id="IPR012910">
    <property type="entry name" value="Plug_dom"/>
</dbReference>
<evidence type="ECO:0000313" key="15">
    <source>
        <dbReference type="Proteomes" id="UP001366166"/>
    </source>
</evidence>
<dbReference type="InterPro" id="IPR010917">
    <property type="entry name" value="TonB_rcpt_CS"/>
</dbReference>
<evidence type="ECO:0000256" key="7">
    <source>
        <dbReference type="ARBA" id="ARBA00023136"/>
    </source>
</evidence>
<evidence type="ECO:0000256" key="11">
    <source>
        <dbReference type="RuleBase" id="RU003357"/>
    </source>
</evidence>
<keyword evidence="7 10" id="KW-0472">Membrane</keyword>
<dbReference type="GO" id="GO:0009279">
    <property type="term" value="C:cell outer membrane"/>
    <property type="evidence" value="ECO:0007669"/>
    <property type="project" value="UniProtKB-SubCell"/>
</dbReference>
<dbReference type="Pfam" id="PF07715">
    <property type="entry name" value="Plug"/>
    <property type="match status" value="1"/>
</dbReference>
<comment type="subcellular location">
    <subcellularLocation>
        <location evidence="1 10">Cell outer membrane</location>
        <topology evidence="1 10">Multi-pass membrane protein</topology>
    </subcellularLocation>
</comment>
<dbReference type="Gene3D" id="2.170.130.10">
    <property type="entry name" value="TonB-dependent receptor, plug domain"/>
    <property type="match status" value="1"/>
</dbReference>
<dbReference type="SUPFAM" id="SSF56935">
    <property type="entry name" value="Porins"/>
    <property type="match status" value="1"/>
</dbReference>
<dbReference type="Gene3D" id="2.40.170.20">
    <property type="entry name" value="TonB-dependent receptor, beta-barrel domain"/>
    <property type="match status" value="1"/>
</dbReference>
<evidence type="ECO:0000259" key="13">
    <source>
        <dbReference type="Pfam" id="PF07715"/>
    </source>
</evidence>
<evidence type="ECO:0000256" key="10">
    <source>
        <dbReference type="PROSITE-ProRule" id="PRU01360"/>
    </source>
</evidence>
<dbReference type="Proteomes" id="UP001366166">
    <property type="component" value="Chromosome"/>
</dbReference>
<dbReference type="Pfam" id="PF00593">
    <property type="entry name" value="TonB_dep_Rec_b-barrel"/>
    <property type="match status" value="1"/>
</dbReference>
<dbReference type="PROSITE" id="PS52016">
    <property type="entry name" value="TONB_DEPENDENT_REC_3"/>
    <property type="match status" value="1"/>
</dbReference>
<dbReference type="InterPro" id="IPR039426">
    <property type="entry name" value="TonB-dep_rcpt-like"/>
</dbReference>
<keyword evidence="5" id="KW-0732">Signal</keyword>
<dbReference type="KEGG" id="dmp:FAK_12270"/>
<dbReference type="PANTHER" id="PTHR30069">
    <property type="entry name" value="TONB-DEPENDENT OUTER MEMBRANE RECEPTOR"/>
    <property type="match status" value="1"/>
</dbReference>
<feature type="domain" description="TonB-dependent receptor plug" evidence="13">
    <location>
        <begin position="41"/>
        <end position="143"/>
    </location>
</feature>
<dbReference type="EMBL" id="AP028679">
    <property type="protein sequence ID" value="BEQ14161.1"/>
    <property type="molecule type" value="Genomic_DNA"/>
</dbReference>
<keyword evidence="6 11" id="KW-0798">TonB box</keyword>
<keyword evidence="15" id="KW-1185">Reference proteome</keyword>
<dbReference type="CDD" id="cd01347">
    <property type="entry name" value="ligand_gated_channel"/>
    <property type="match status" value="1"/>
</dbReference>
<evidence type="ECO:0000256" key="2">
    <source>
        <dbReference type="ARBA" id="ARBA00022448"/>
    </source>
</evidence>
<proteinExistence type="inferred from homology"/>
<organism evidence="14 15">
    <name type="scientific">Desulfoferula mesophila</name>
    <dbReference type="NCBI Taxonomy" id="3058419"/>
    <lineage>
        <taxon>Bacteria</taxon>
        <taxon>Pseudomonadati</taxon>
        <taxon>Thermodesulfobacteriota</taxon>
        <taxon>Desulfarculia</taxon>
        <taxon>Desulfarculales</taxon>
        <taxon>Desulfarculaceae</taxon>
        <taxon>Desulfoferula</taxon>
    </lineage>
</organism>
<evidence type="ECO:0000256" key="9">
    <source>
        <dbReference type="ARBA" id="ARBA00023237"/>
    </source>
</evidence>
<evidence type="ECO:0000256" key="8">
    <source>
        <dbReference type="ARBA" id="ARBA00023170"/>
    </source>
</evidence>
<keyword evidence="3 10" id="KW-1134">Transmembrane beta strand</keyword>
<name>A0AAU9EAJ6_9BACT</name>